<dbReference type="GeneID" id="108626164"/>
<feature type="chain" id="PRO_5042565504" description="Multiple inositol polyphosphate phosphatase 1" evidence="17">
    <location>
        <begin position="23"/>
        <end position="441"/>
    </location>
</feature>
<dbReference type="EC" id="3.1.3.80" evidence="3"/>
<gene>
    <name evidence="19" type="primary">LOC108626164</name>
</gene>
<reference evidence="19" key="1">
    <citation type="submission" date="2025-08" db="UniProtKB">
        <authorList>
            <consortium name="RefSeq"/>
        </authorList>
    </citation>
    <scope>IDENTIFICATION</scope>
    <source>
        <tissue evidence="19">Whole body</tissue>
    </source>
</reference>
<keyword evidence="18" id="KW-1185">Reference proteome</keyword>
<comment type="subcellular location">
    <subcellularLocation>
        <location evidence="1">Cell membrane</location>
    </subcellularLocation>
</comment>
<evidence type="ECO:0000256" key="15">
    <source>
        <dbReference type="ARBA" id="ARBA00043832"/>
    </source>
</evidence>
<evidence type="ECO:0000256" key="3">
    <source>
        <dbReference type="ARBA" id="ARBA00012976"/>
    </source>
</evidence>
<feature type="disulfide bond" evidence="16">
    <location>
        <begin position="211"/>
        <end position="439"/>
    </location>
</feature>
<keyword evidence="9" id="KW-0472">Membrane</keyword>
<dbReference type="InterPro" id="IPR029033">
    <property type="entry name" value="His_PPase_superfam"/>
</dbReference>
<feature type="signal peptide" evidence="17">
    <location>
        <begin position="1"/>
        <end position="22"/>
    </location>
</feature>
<evidence type="ECO:0000256" key="1">
    <source>
        <dbReference type="ARBA" id="ARBA00004236"/>
    </source>
</evidence>
<dbReference type="PANTHER" id="PTHR20963">
    <property type="entry name" value="MULTIPLE INOSITOL POLYPHOSPHATE PHOSPHATASE-RELATED"/>
    <property type="match status" value="1"/>
</dbReference>
<keyword evidence="16" id="KW-1015">Disulfide bond</keyword>
<dbReference type="Pfam" id="PF00328">
    <property type="entry name" value="His_Phos_2"/>
    <property type="match status" value="1"/>
</dbReference>
<dbReference type="Proteomes" id="UP000694925">
    <property type="component" value="Unplaced"/>
</dbReference>
<keyword evidence="8" id="KW-0378">Hydrolase</keyword>
<accession>A0AAJ7J1Y9</accession>
<evidence type="ECO:0000256" key="7">
    <source>
        <dbReference type="ARBA" id="ARBA00022729"/>
    </source>
</evidence>
<evidence type="ECO:0000256" key="11">
    <source>
        <dbReference type="ARBA" id="ARBA00031642"/>
    </source>
</evidence>
<evidence type="ECO:0000256" key="8">
    <source>
        <dbReference type="ARBA" id="ARBA00022801"/>
    </source>
</evidence>
<evidence type="ECO:0000256" key="10">
    <source>
        <dbReference type="ARBA" id="ARBA00023180"/>
    </source>
</evidence>
<feature type="disulfide bond" evidence="16">
    <location>
        <begin position="57"/>
        <end position="394"/>
    </location>
</feature>
<evidence type="ECO:0000256" key="17">
    <source>
        <dbReference type="SAM" id="SignalP"/>
    </source>
</evidence>
<dbReference type="EC" id="3.1.3.62" evidence="4"/>
<evidence type="ECO:0000256" key="16">
    <source>
        <dbReference type="PIRSR" id="PIRSR000894-2"/>
    </source>
</evidence>
<dbReference type="InterPro" id="IPR016274">
    <property type="entry name" value="Histidine_acid_Pase_euk"/>
</dbReference>
<organism evidence="18 19">
    <name type="scientific">Ceratina calcarata</name>
    <dbReference type="NCBI Taxonomy" id="156304"/>
    <lineage>
        <taxon>Eukaryota</taxon>
        <taxon>Metazoa</taxon>
        <taxon>Ecdysozoa</taxon>
        <taxon>Arthropoda</taxon>
        <taxon>Hexapoda</taxon>
        <taxon>Insecta</taxon>
        <taxon>Pterygota</taxon>
        <taxon>Neoptera</taxon>
        <taxon>Endopterygota</taxon>
        <taxon>Hymenoptera</taxon>
        <taxon>Apocrita</taxon>
        <taxon>Aculeata</taxon>
        <taxon>Apoidea</taxon>
        <taxon>Anthophila</taxon>
        <taxon>Apidae</taxon>
        <taxon>Ceratina</taxon>
        <taxon>Zadontomerus</taxon>
    </lineage>
</organism>
<dbReference type="GO" id="GO:0005886">
    <property type="term" value="C:plasma membrane"/>
    <property type="evidence" value="ECO:0007669"/>
    <property type="project" value="UniProtKB-SubCell"/>
</dbReference>
<dbReference type="FunFam" id="3.40.50.1240:FF:000014">
    <property type="entry name" value="Multiple inositol polyphosphate phosphatase 1"/>
    <property type="match status" value="1"/>
</dbReference>
<comment type="catalytic activity">
    <reaction evidence="14">
        <text>1D-myo-inositol hexakisphosphate + H2O = 1D-myo-inositol 1,2,4,5,6-pentakisphosphate + phosphate</text>
        <dbReference type="Rhea" id="RHEA:16989"/>
        <dbReference type="ChEBI" id="CHEBI:15377"/>
        <dbReference type="ChEBI" id="CHEBI:43474"/>
        <dbReference type="ChEBI" id="CHEBI:57798"/>
        <dbReference type="ChEBI" id="CHEBI:58130"/>
        <dbReference type="EC" id="3.1.3.62"/>
    </reaction>
    <physiologicalReaction direction="left-to-right" evidence="14">
        <dbReference type="Rhea" id="RHEA:16990"/>
    </physiologicalReaction>
</comment>
<evidence type="ECO:0000256" key="6">
    <source>
        <dbReference type="ARBA" id="ARBA00022475"/>
    </source>
</evidence>
<dbReference type="GO" id="GO:0052745">
    <property type="term" value="F:inositol phosphate phosphatase activity"/>
    <property type="evidence" value="ECO:0007669"/>
    <property type="project" value="TreeGrafter"/>
</dbReference>
<dbReference type="PIRSF" id="PIRSF000894">
    <property type="entry name" value="Acid_phosphatase"/>
    <property type="match status" value="1"/>
</dbReference>
<dbReference type="InterPro" id="IPR000560">
    <property type="entry name" value="His_Pase_clade-2"/>
</dbReference>
<comment type="similarity">
    <text evidence="2">Belongs to the histidine acid phosphatase family. MINPP1 subfamily.</text>
</comment>
<feature type="disulfide bond" evidence="16">
    <location>
        <begin position="263"/>
        <end position="278"/>
    </location>
</feature>
<evidence type="ECO:0000256" key="12">
    <source>
        <dbReference type="ARBA" id="ARBA00043668"/>
    </source>
</evidence>
<dbReference type="GO" id="GO:0003993">
    <property type="term" value="F:acid phosphatase activity"/>
    <property type="evidence" value="ECO:0007669"/>
    <property type="project" value="TreeGrafter"/>
</dbReference>
<evidence type="ECO:0000313" key="18">
    <source>
        <dbReference type="Proteomes" id="UP000694925"/>
    </source>
</evidence>
<protein>
    <recommendedName>
        <fullName evidence="5">Multiple inositol polyphosphate phosphatase 1</fullName>
        <ecNumber evidence="4">3.1.3.62</ecNumber>
        <ecNumber evidence="3">3.1.3.80</ecNumber>
    </recommendedName>
    <alternativeName>
        <fullName evidence="11">2,3-bisphosphoglycerate 3-phosphatase</fullName>
    </alternativeName>
</protein>
<keyword evidence="7 17" id="KW-0732">Signal</keyword>
<dbReference type="RefSeq" id="XP_017882165.1">
    <property type="nucleotide sequence ID" value="XM_018026676.2"/>
</dbReference>
<dbReference type="GO" id="GO:0034417">
    <property type="term" value="F:bisphosphoglycerate 3-phosphatase activity"/>
    <property type="evidence" value="ECO:0007669"/>
    <property type="project" value="UniProtKB-EC"/>
</dbReference>
<comment type="catalytic activity">
    <reaction evidence="15">
        <text>(2R)-2,3-bisphosphoglycerate + H2O = (2R)-2-phosphoglycerate + phosphate</text>
        <dbReference type="Rhea" id="RHEA:27381"/>
        <dbReference type="ChEBI" id="CHEBI:15377"/>
        <dbReference type="ChEBI" id="CHEBI:43474"/>
        <dbReference type="ChEBI" id="CHEBI:58248"/>
        <dbReference type="ChEBI" id="CHEBI:58289"/>
        <dbReference type="EC" id="3.1.3.80"/>
    </reaction>
    <physiologicalReaction direction="left-to-right" evidence="15">
        <dbReference type="Rhea" id="RHEA:27382"/>
    </physiologicalReaction>
</comment>
<keyword evidence="10" id="KW-0325">Glycoprotein</keyword>
<evidence type="ECO:0000256" key="9">
    <source>
        <dbReference type="ARBA" id="ARBA00023136"/>
    </source>
</evidence>
<feature type="disulfide bond" evidence="16">
    <location>
        <begin position="414"/>
        <end position="419"/>
    </location>
</feature>
<sequence>MLHTKIFAILALVCINNRIVLSDYCYHDDENPYLYYSTLTAYENEHGLIKNVTVPNCEPVQIWMLARHGTRYPTKKEIKSMKNDLPDLQESIIKNHKKHGRGSLCSSDLRELESWELDPSVRKSNKKYLTKQGEEDLLSLARRFKNYFPELLRSRPDEILEDGYKFRSTDTQRTVLSMERFINGLFGNVTIGNTEVIPSSEDYLLTLYKNCKAWAEQSNNEDDEVDKFLNTSQFTQVVHNVSRRLGFKENLNSDDVLLMHNACAFESAWYIGKKSPWCTAFTADELKVIEYKMDLHYYYHASYGRNLSRAVGCPPLQNMFNHFVKLENGDSEEPRGIFYFAHSSGIQLLLTAMGIAEDATPLKANNFENMRNRTWNTSHLVPFAANLAAIFYKCDSGNKVRFYLNEKPLDYDGCEAGVCDWEYLKKKMEFAFSCDTDFCSK</sequence>
<evidence type="ECO:0000313" key="19">
    <source>
        <dbReference type="RefSeq" id="XP_017882165.1"/>
    </source>
</evidence>
<dbReference type="AlphaFoldDB" id="A0AAJ7J1Y9"/>
<keyword evidence="6" id="KW-1003">Cell membrane</keyword>
<evidence type="ECO:0000256" key="5">
    <source>
        <dbReference type="ARBA" id="ARBA00018097"/>
    </source>
</evidence>
<evidence type="ECO:0000256" key="4">
    <source>
        <dbReference type="ARBA" id="ARBA00013040"/>
    </source>
</evidence>
<evidence type="ECO:0000256" key="2">
    <source>
        <dbReference type="ARBA" id="ARBA00008422"/>
    </source>
</evidence>
<evidence type="ECO:0000256" key="14">
    <source>
        <dbReference type="ARBA" id="ARBA00043691"/>
    </source>
</evidence>
<dbReference type="KEGG" id="ccal:108626164"/>
<dbReference type="SUPFAM" id="SSF53254">
    <property type="entry name" value="Phosphoglycerate mutase-like"/>
    <property type="match status" value="1"/>
</dbReference>
<dbReference type="PANTHER" id="PTHR20963:SF8">
    <property type="entry name" value="MULTIPLE INOSITOL POLYPHOSPHATE PHOSPHATASE 1"/>
    <property type="match status" value="1"/>
</dbReference>
<name>A0AAJ7J1Y9_9HYME</name>
<comment type="catalytic activity">
    <reaction evidence="12">
        <text>1D-myo-inositol 1,2,5,6-tetrakisphosphate + H2O = 1D-myo-inositol 1,2,6-trisphosphate + phosphate</text>
        <dbReference type="Rhea" id="RHEA:77119"/>
        <dbReference type="ChEBI" id="CHEBI:15377"/>
        <dbReference type="ChEBI" id="CHEBI:43474"/>
        <dbReference type="ChEBI" id="CHEBI:195535"/>
        <dbReference type="ChEBI" id="CHEBI:195537"/>
        <dbReference type="EC" id="3.1.3.62"/>
    </reaction>
    <physiologicalReaction direction="left-to-right" evidence="12">
        <dbReference type="Rhea" id="RHEA:77120"/>
    </physiologicalReaction>
</comment>
<dbReference type="CDD" id="cd07061">
    <property type="entry name" value="HP_HAP_like"/>
    <property type="match status" value="1"/>
</dbReference>
<evidence type="ECO:0000256" key="13">
    <source>
        <dbReference type="ARBA" id="ARBA00043671"/>
    </source>
</evidence>
<comment type="catalytic activity">
    <reaction evidence="13">
        <text>1D-myo-inositol 1,2,4,5,6-pentakisphosphate + H2O = 1D-myo-inositol 1,2,5,6-tetrakisphosphate + phosphate</text>
        <dbReference type="Rhea" id="RHEA:77115"/>
        <dbReference type="ChEBI" id="CHEBI:15377"/>
        <dbReference type="ChEBI" id="CHEBI:43474"/>
        <dbReference type="ChEBI" id="CHEBI:57798"/>
        <dbReference type="ChEBI" id="CHEBI:195535"/>
        <dbReference type="EC" id="3.1.3.62"/>
    </reaction>
    <physiologicalReaction direction="left-to-right" evidence="13">
        <dbReference type="Rhea" id="RHEA:77116"/>
    </physiologicalReaction>
</comment>
<dbReference type="Gene3D" id="3.40.50.1240">
    <property type="entry name" value="Phosphoglycerate mutase-like"/>
    <property type="match status" value="1"/>
</dbReference>
<proteinExistence type="inferred from homology"/>